<dbReference type="EMBL" id="AVBG01000021">
    <property type="protein sequence ID" value="KGP89810.1"/>
    <property type="molecule type" value="Genomic_DNA"/>
</dbReference>
<dbReference type="InterPro" id="IPR006139">
    <property type="entry name" value="D-isomer_2_OHA_DH_cat_dom"/>
</dbReference>
<keyword evidence="2 4" id="KW-0560">Oxidoreductase</keyword>
<dbReference type="PANTHER" id="PTHR43333:SF1">
    <property type="entry name" value="D-ISOMER SPECIFIC 2-HYDROXYACID DEHYDROGENASE NAD-BINDING DOMAIN-CONTAINING PROTEIN"/>
    <property type="match status" value="1"/>
</dbReference>
<dbReference type="RefSeq" id="WP_036787380.1">
    <property type="nucleotide sequence ID" value="NZ_AVBG01000021.1"/>
</dbReference>
<dbReference type="Proteomes" id="UP000030153">
    <property type="component" value="Unassembled WGS sequence"/>
</dbReference>
<evidence type="ECO:0000259" key="5">
    <source>
        <dbReference type="Pfam" id="PF00389"/>
    </source>
</evidence>
<evidence type="ECO:0000259" key="6">
    <source>
        <dbReference type="Pfam" id="PF02826"/>
    </source>
</evidence>
<dbReference type="PANTHER" id="PTHR43333">
    <property type="entry name" value="2-HACID_DH_C DOMAIN-CONTAINING PROTEIN"/>
    <property type="match status" value="1"/>
</dbReference>
<evidence type="ECO:0000313" key="8">
    <source>
        <dbReference type="Proteomes" id="UP000030153"/>
    </source>
</evidence>
<dbReference type="Gene3D" id="3.40.50.720">
    <property type="entry name" value="NAD(P)-binding Rossmann-like Domain"/>
    <property type="match status" value="2"/>
</dbReference>
<comment type="similarity">
    <text evidence="1 4">Belongs to the D-isomer specific 2-hydroxyacid dehydrogenase family.</text>
</comment>
<evidence type="ECO:0000256" key="4">
    <source>
        <dbReference type="RuleBase" id="RU003719"/>
    </source>
</evidence>
<dbReference type="OrthoDB" id="9805416at2"/>
<evidence type="ECO:0000256" key="2">
    <source>
        <dbReference type="ARBA" id="ARBA00023002"/>
    </source>
</evidence>
<name>A0A0A2V7X8_9BACI</name>
<proteinExistence type="inferred from homology"/>
<organism evidence="7 8">
    <name type="scientific">Pontibacillus chungwhensis BH030062</name>
    <dbReference type="NCBI Taxonomy" id="1385513"/>
    <lineage>
        <taxon>Bacteria</taxon>
        <taxon>Bacillati</taxon>
        <taxon>Bacillota</taxon>
        <taxon>Bacilli</taxon>
        <taxon>Bacillales</taxon>
        <taxon>Bacillaceae</taxon>
        <taxon>Pontibacillus</taxon>
    </lineage>
</organism>
<comment type="caution">
    <text evidence="7">The sequence shown here is derived from an EMBL/GenBank/DDBJ whole genome shotgun (WGS) entry which is preliminary data.</text>
</comment>
<keyword evidence="3" id="KW-0520">NAD</keyword>
<dbReference type="InterPro" id="IPR006140">
    <property type="entry name" value="D-isomer_DH_NAD-bd"/>
</dbReference>
<dbReference type="GO" id="GO:0016616">
    <property type="term" value="F:oxidoreductase activity, acting on the CH-OH group of donors, NAD or NADP as acceptor"/>
    <property type="evidence" value="ECO:0007669"/>
    <property type="project" value="InterPro"/>
</dbReference>
<dbReference type="Pfam" id="PF02826">
    <property type="entry name" value="2-Hacid_dh_C"/>
    <property type="match status" value="1"/>
</dbReference>
<dbReference type="STRING" id="1385513.N780_16760"/>
<dbReference type="SUPFAM" id="SSF52283">
    <property type="entry name" value="Formate/glycerate dehydrogenase catalytic domain-like"/>
    <property type="match status" value="1"/>
</dbReference>
<sequence length="316" mass="35685">MFILSSCKIRRDLRERLVEAYPSVTFQFTESMGEAASFLSEADVLLTYGEDLTEELVGEAARLKWIMVLSAGLEKMPFKKIEERGILVTNSKGIHKVPMAEYAIAMLLQTARNTRLLLENEKAHEWDRNVKPVEITGKTMLIAGTGAIGQEVARLAQAFRMYTIGISNSGRAKEHFDNVYTKDELEAHLPEADFVVSVLPSTEETKNFLKRKHFEIMKDEAVFLNMGRGDVVDGDTLLHVMEEKLIHHAILDVFEVEPLPAAHPFWEMGNVTVTPHSSGMSPHYQPRAMSIFEENLRTFQAGGEVFVNQIDPRKGY</sequence>
<keyword evidence="8" id="KW-1185">Reference proteome</keyword>
<reference evidence="7 8" key="1">
    <citation type="submission" date="2013-08" db="EMBL/GenBank/DDBJ databases">
        <title>Genome of Pontibacillus chungwhensis.</title>
        <authorList>
            <person name="Wang Q."/>
            <person name="Wang G."/>
        </authorList>
    </citation>
    <scope>NUCLEOTIDE SEQUENCE [LARGE SCALE GENOMIC DNA]</scope>
    <source>
        <strain evidence="7 8">BH030062</strain>
    </source>
</reference>
<dbReference type="eggNOG" id="COG0111">
    <property type="taxonomic scope" value="Bacteria"/>
</dbReference>
<dbReference type="SUPFAM" id="SSF51735">
    <property type="entry name" value="NAD(P)-binding Rossmann-fold domains"/>
    <property type="match status" value="1"/>
</dbReference>
<evidence type="ECO:0000256" key="1">
    <source>
        <dbReference type="ARBA" id="ARBA00005854"/>
    </source>
</evidence>
<evidence type="ECO:0000256" key="3">
    <source>
        <dbReference type="ARBA" id="ARBA00023027"/>
    </source>
</evidence>
<dbReference type="Pfam" id="PF00389">
    <property type="entry name" value="2-Hacid_dh"/>
    <property type="match status" value="1"/>
</dbReference>
<gene>
    <name evidence="7" type="ORF">N780_16760</name>
</gene>
<feature type="domain" description="D-isomer specific 2-hydroxyacid dehydrogenase NAD-binding" evidence="6">
    <location>
        <begin position="104"/>
        <end position="277"/>
    </location>
</feature>
<dbReference type="AlphaFoldDB" id="A0A0A2V7X8"/>
<dbReference type="CDD" id="cd05300">
    <property type="entry name" value="2-Hacid_dh_1"/>
    <property type="match status" value="1"/>
</dbReference>
<accession>A0A0A2V7X8</accession>
<evidence type="ECO:0000313" key="7">
    <source>
        <dbReference type="EMBL" id="KGP89810.1"/>
    </source>
</evidence>
<protein>
    <submittedName>
        <fullName evidence="7">3-phosphoglycerate dehydrogenase</fullName>
    </submittedName>
</protein>
<dbReference type="GO" id="GO:0051287">
    <property type="term" value="F:NAD binding"/>
    <property type="evidence" value="ECO:0007669"/>
    <property type="project" value="InterPro"/>
</dbReference>
<feature type="domain" description="D-isomer specific 2-hydroxyacid dehydrogenase catalytic" evidence="5">
    <location>
        <begin position="13"/>
        <end position="304"/>
    </location>
</feature>
<dbReference type="InterPro" id="IPR036291">
    <property type="entry name" value="NAD(P)-bd_dom_sf"/>
</dbReference>